<keyword evidence="2" id="KW-1185">Reference proteome</keyword>
<sequence>MCCNANHSSFLTSASFVVVNFGGAVDLMPSPELLLGKCFIGIGLAIRVGGHKTAAYCLLCSGSLSVAACPIPKRGCIGELVVIATGFKVSSITNSYLVLLFSMCESALGPHGLLYSRLHSDLGRKCPNLLFLLESTSLPGQQNWFTG</sequence>
<dbReference type="HOGENOM" id="CLU_1771357_0_0_1"/>
<dbReference type="PaxDb" id="4113-PGSC0003DMT400092557"/>
<evidence type="ECO:0000313" key="1">
    <source>
        <dbReference type="EnsemblPlants" id="PGSC0003DMT400092557"/>
    </source>
</evidence>
<organism evidence="1 2">
    <name type="scientific">Solanum tuberosum</name>
    <name type="common">Potato</name>
    <dbReference type="NCBI Taxonomy" id="4113"/>
    <lineage>
        <taxon>Eukaryota</taxon>
        <taxon>Viridiplantae</taxon>
        <taxon>Streptophyta</taxon>
        <taxon>Embryophyta</taxon>
        <taxon>Tracheophyta</taxon>
        <taxon>Spermatophyta</taxon>
        <taxon>Magnoliopsida</taxon>
        <taxon>eudicotyledons</taxon>
        <taxon>Gunneridae</taxon>
        <taxon>Pentapetalae</taxon>
        <taxon>asterids</taxon>
        <taxon>lamiids</taxon>
        <taxon>Solanales</taxon>
        <taxon>Solanaceae</taxon>
        <taxon>Solanoideae</taxon>
        <taxon>Solaneae</taxon>
        <taxon>Solanum</taxon>
    </lineage>
</organism>
<name>M1DQ23_SOLTU</name>
<dbReference type="AlphaFoldDB" id="M1DQ23"/>
<dbReference type="EnsemblPlants" id="PGSC0003DMT400092557">
    <property type="protein sequence ID" value="PGSC0003DMT400092557"/>
    <property type="gene ID" value="PGSC0003DMG400042128"/>
</dbReference>
<dbReference type="Proteomes" id="UP000011115">
    <property type="component" value="Unassembled WGS sequence"/>
</dbReference>
<reference evidence="1" key="2">
    <citation type="submission" date="2015-06" db="UniProtKB">
        <authorList>
            <consortium name="EnsemblPlants"/>
        </authorList>
    </citation>
    <scope>IDENTIFICATION</scope>
    <source>
        <strain evidence="1">DM1-3 516 R44</strain>
    </source>
</reference>
<protein>
    <submittedName>
        <fullName evidence="1">Uncharacterized protein</fullName>
    </submittedName>
</protein>
<dbReference type="Gramene" id="PGSC0003DMT400092557">
    <property type="protein sequence ID" value="PGSC0003DMT400092557"/>
    <property type="gene ID" value="PGSC0003DMG400042128"/>
</dbReference>
<proteinExistence type="predicted"/>
<reference evidence="2" key="1">
    <citation type="journal article" date="2011" name="Nature">
        <title>Genome sequence and analysis of the tuber crop potato.</title>
        <authorList>
            <consortium name="The Potato Genome Sequencing Consortium"/>
        </authorList>
    </citation>
    <scope>NUCLEOTIDE SEQUENCE [LARGE SCALE GENOMIC DNA]</scope>
    <source>
        <strain evidence="2">cv. DM1-3 516 R44</strain>
    </source>
</reference>
<accession>M1DQ23</accession>
<evidence type="ECO:0000313" key="2">
    <source>
        <dbReference type="Proteomes" id="UP000011115"/>
    </source>
</evidence>
<dbReference type="InParanoid" id="M1DQ23"/>